<accession>A0A1R4GVE1</accession>
<dbReference type="GO" id="GO:0004029">
    <property type="term" value="F:aldehyde dehydrogenase (NAD+) activity"/>
    <property type="evidence" value="ECO:0007669"/>
    <property type="project" value="TreeGrafter"/>
</dbReference>
<dbReference type="SUPFAM" id="SSF51735">
    <property type="entry name" value="NAD(P)-binding Rossmann-fold domains"/>
    <property type="match status" value="1"/>
</dbReference>
<dbReference type="Pfam" id="PF01370">
    <property type="entry name" value="Epimerase"/>
    <property type="match status" value="1"/>
</dbReference>
<dbReference type="Gene3D" id="3.40.50.720">
    <property type="entry name" value="NAD(P)-binding Rossmann-like Domain"/>
    <property type="match status" value="1"/>
</dbReference>
<dbReference type="PANTHER" id="PTHR48079">
    <property type="entry name" value="PROTEIN YEEZ"/>
    <property type="match status" value="1"/>
</dbReference>
<dbReference type="AlphaFoldDB" id="A0A1R4GVE1"/>
<sequence length="312" mass="32914">MSQQFLVTGSGPVGSTLALQLADAGHTVVMATRSGSGPAHRLIHRVRADATDASQLAGAATGASAIFHCVHAAYRADAWRAMLPQAEEVVLKVAGEQGIPVVFPEGLYAYSEPDQVMDEDSPREAAGGKRGIRTGLLAARQASGTSTVSMVASDFFGPLVENAHAGSRMLEAVFSGKRLFAIGHPGQPHSFTFVPDLAAAMIRASERPELWNRVLHAPTAVPTTQRDLAAAFARAAGVEPPPVSGLPGWLLRLVSVAAPGLHEMTEMAYQFDRPFIMDSHASQEALGLEPTPLPAAAAATVHWWQHSRLALA</sequence>
<organism evidence="2 3">
    <name type="scientific">Arthrobacter rhombi</name>
    <dbReference type="NCBI Taxonomy" id="71253"/>
    <lineage>
        <taxon>Bacteria</taxon>
        <taxon>Bacillati</taxon>
        <taxon>Actinomycetota</taxon>
        <taxon>Actinomycetes</taxon>
        <taxon>Micrococcales</taxon>
        <taxon>Micrococcaceae</taxon>
        <taxon>Arthrobacter</taxon>
    </lineage>
</organism>
<dbReference type="InterPro" id="IPR036291">
    <property type="entry name" value="NAD(P)-bd_dom_sf"/>
</dbReference>
<dbReference type="RefSeq" id="WP_087000807.1">
    <property type="nucleotide sequence ID" value="NZ_FUHW01000048.1"/>
</dbReference>
<dbReference type="EMBL" id="FUHW01000048">
    <property type="protein sequence ID" value="SJM72074.1"/>
    <property type="molecule type" value="Genomic_DNA"/>
</dbReference>
<dbReference type="InterPro" id="IPR001509">
    <property type="entry name" value="Epimerase_deHydtase"/>
</dbReference>
<gene>
    <name evidence="2" type="ORF">FM101_14290</name>
</gene>
<dbReference type="InterPro" id="IPR051783">
    <property type="entry name" value="NAD(P)-dependent_oxidoreduct"/>
</dbReference>
<keyword evidence="3" id="KW-1185">Reference proteome</keyword>
<feature type="domain" description="NAD-dependent epimerase/dehydratase" evidence="1">
    <location>
        <begin position="6"/>
        <end position="209"/>
    </location>
</feature>
<reference evidence="2 3" key="1">
    <citation type="submission" date="2017-02" db="EMBL/GenBank/DDBJ databases">
        <authorList>
            <person name="Peterson S.W."/>
        </authorList>
    </citation>
    <scope>NUCLEOTIDE SEQUENCE [LARGE SCALE GENOMIC DNA]</scope>
    <source>
        <strain evidence="2 3">B Ar 00.02</strain>
    </source>
</reference>
<evidence type="ECO:0000313" key="3">
    <source>
        <dbReference type="Proteomes" id="UP000195913"/>
    </source>
</evidence>
<dbReference type="PANTHER" id="PTHR48079:SF6">
    <property type="entry name" value="NAD(P)-BINDING DOMAIN-CONTAINING PROTEIN-RELATED"/>
    <property type="match status" value="1"/>
</dbReference>
<proteinExistence type="predicted"/>
<dbReference type="GO" id="GO:0005737">
    <property type="term" value="C:cytoplasm"/>
    <property type="evidence" value="ECO:0007669"/>
    <property type="project" value="TreeGrafter"/>
</dbReference>
<protein>
    <submittedName>
        <fullName evidence="2">Nucleoside-diphosphate-sugar epimerases</fullName>
    </submittedName>
</protein>
<evidence type="ECO:0000313" key="2">
    <source>
        <dbReference type="EMBL" id="SJM72074.1"/>
    </source>
</evidence>
<evidence type="ECO:0000259" key="1">
    <source>
        <dbReference type="Pfam" id="PF01370"/>
    </source>
</evidence>
<dbReference type="Proteomes" id="UP000195913">
    <property type="component" value="Unassembled WGS sequence"/>
</dbReference>
<name>A0A1R4GVE1_9MICC</name>